<dbReference type="GO" id="GO:0004364">
    <property type="term" value="F:glutathione transferase activity"/>
    <property type="evidence" value="ECO:0007669"/>
    <property type="project" value="TreeGrafter"/>
</dbReference>
<dbReference type="PANTHER" id="PTHR10250:SF15">
    <property type="entry name" value="MICROSOMAL GLUTATHIONE S-TRANSFERASE-RELATED"/>
    <property type="match status" value="1"/>
</dbReference>
<evidence type="ECO:0000313" key="7">
    <source>
        <dbReference type="Proteomes" id="UP001145021"/>
    </source>
</evidence>
<feature type="transmembrane region" description="Helical" evidence="5">
    <location>
        <begin position="121"/>
        <end position="142"/>
    </location>
</feature>
<dbReference type="GO" id="GO:0016020">
    <property type="term" value="C:membrane"/>
    <property type="evidence" value="ECO:0007669"/>
    <property type="project" value="UniProtKB-SubCell"/>
</dbReference>
<dbReference type="SUPFAM" id="SSF161084">
    <property type="entry name" value="MAPEG domain-like"/>
    <property type="match status" value="1"/>
</dbReference>
<dbReference type="GO" id="GO:0005635">
    <property type="term" value="C:nuclear envelope"/>
    <property type="evidence" value="ECO:0007669"/>
    <property type="project" value="TreeGrafter"/>
</dbReference>
<proteinExistence type="predicted"/>
<evidence type="ECO:0000256" key="4">
    <source>
        <dbReference type="ARBA" id="ARBA00023136"/>
    </source>
</evidence>
<dbReference type="GO" id="GO:0004602">
    <property type="term" value="F:glutathione peroxidase activity"/>
    <property type="evidence" value="ECO:0007669"/>
    <property type="project" value="TreeGrafter"/>
</dbReference>
<dbReference type="PANTHER" id="PTHR10250">
    <property type="entry name" value="MICROSOMAL GLUTATHIONE S-TRANSFERASE"/>
    <property type="match status" value="1"/>
</dbReference>
<dbReference type="InterPro" id="IPR001129">
    <property type="entry name" value="Membr-assoc_MAPEG"/>
</dbReference>
<evidence type="ECO:0000256" key="2">
    <source>
        <dbReference type="ARBA" id="ARBA00022692"/>
    </source>
</evidence>
<keyword evidence="4 5" id="KW-0472">Membrane</keyword>
<name>A0A9W7XCY0_9FUNG</name>
<dbReference type="EMBL" id="JANBOH010000568">
    <property type="protein sequence ID" value="KAJ1641887.1"/>
    <property type="molecule type" value="Genomic_DNA"/>
</dbReference>
<dbReference type="Gene3D" id="1.20.120.550">
    <property type="entry name" value="Membrane associated eicosanoid/glutathione metabolism-like domain"/>
    <property type="match status" value="1"/>
</dbReference>
<dbReference type="GO" id="GO:0005783">
    <property type="term" value="C:endoplasmic reticulum"/>
    <property type="evidence" value="ECO:0007669"/>
    <property type="project" value="TreeGrafter"/>
</dbReference>
<dbReference type="InterPro" id="IPR023352">
    <property type="entry name" value="MAPEG-like_dom_sf"/>
</dbReference>
<keyword evidence="3 5" id="KW-1133">Transmembrane helix</keyword>
<dbReference type="Proteomes" id="UP001145021">
    <property type="component" value="Unassembled WGS sequence"/>
</dbReference>
<comment type="subcellular location">
    <subcellularLocation>
        <location evidence="1">Membrane</location>
        <topology evidence="1">Multi-pass membrane protein</topology>
    </subcellularLocation>
</comment>
<evidence type="ECO:0000256" key="3">
    <source>
        <dbReference type="ARBA" id="ARBA00022989"/>
    </source>
</evidence>
<dbReference type="Pfam" id="PF01124">
    <property type="entry name" value="MAPEG"/>
    <property type="match status" value="1"/>
</dbReference>
<reference evidence="6" key="1">
    <citation type="submission" date="2022-07" db="EMBL/GenBank/DDBJ databases">
        <title>Phylogenomic reconstructions and comparative analyses of Kickxellomycotina fungi.</title>
        <authorList>
            <person name="Reynolds N.K."/>
            <person name="Stajich J.E."/>
            <person name="Barry K."/>
            <person name="Grigoriev I.V."/>
            <person name="Crous P."/>
            <person name="Smith M.E."/>
        </authorList>
    </citation>
    <scope>NUCLEOTIDE SEQUENCE</scope>
    <source>
        <strain evidence="6">NBRC 105413</strain>
    </source>
</reference>
<dbReference type="AlphaFoldDB" id="A0A9W7XCY0"/>
<evidence type="ECO:0000256" key="5">
    <source>
        <dbReference type="SAM" id="Phobius"/>
    </source>
</evidence>
<evidence type="ECO:0000256" key="1">
    <source>
        <dbReference type="ARBA" id="ARBA00004141"/>
    </source>
</evidence>
<accession>A0A9W7XCY0</accession>
<gene>
    <name evidence="6" type="ORF">LPJ64_006206</name>
</gene>
<comment type="caution">
    <text evidence="6">The sequence shown here is derived from an EMBL/GenBank/DDBJ whole genome shotgun (WGS) entry which is preliminary data.</text>
</comment>
<dbReference type="InterPro" id="IPR050997">
    <property type="entry name" value="MAPEG"/>
</dbReference>
<evidence type="ECO:0008006" key="8">
    <source>
        <dbReference type="Google" id="ProtNLM"/>
    </source>
</evidence>
<sequence>MSIVIGTSYVWNIVTATVMGLQTAAFAGCASRQKARLDLPHSAEVGSRAAEKLSDEQNEEFSRFQKVNQSHIEYLPLAQSSVLLAGLFYPKLSAYAGAGYILGRFIYSMSYIKCGPEGRKYGVFFICPSIITLLSASLYGSFKALSLV</sequence>
<protein>
    <recommendedName>
        <fullName evidence="8">Microsomal glutathione S-transferase 3</fullName>
    </recommendedName>
</protein>
<keyword evidence="7" id="KW-1185">Reference proteome</keyword>
<evidence type="ECO:0000313" key="6">
    <source>
        <dbReference type="EMBL" id="KAJ1641887.1"/>
    </source>
</evidence>
<organism evidence="6 7">
    <name type="scientific">Coemansia asiatica</name>
    <dbReference type="NCBI Taxonomy" id="1052880"/>
    <lineage>
        <taxon>Eukaryota</taxon>
        <taxon>Fungi</taxon>
        <taxon>Fungi incertae sedis</taxon>
        <taxon>Zoopagomycota</taxon>
        <taxon>Kickxellomycotina</taxon>
        <taxon>Kickxellomycetes</taxon>
        <taxon>Kickxellales</taxon>
        <taxon>Kickxellaceae</taxon>
        <taxon>Coemansia</taxon>
    </lineage>
</organism>
<feature type="transmembrane region" description="Helical" evidence="5">
    <location>
        <begin position="92"/>
        <end position="109"/>
    </location>
</feature>
<keyword evidence="2 5" id="KW-0812">Transmembrane</keyword>